<gene>
    <name evidence="6" type="ORF">BN980_GECA02s04696g</name>
</gene>
<evidence type="ECO:0000256" key="1">
    <source>
        <dbReference type="ARBA" id="ARBA00023125"/>
    </source>
</evidence>
<evidence type="ECO:0000313" key="6">
    <source>
        <dbReference type="EMBL" id="CDO52024.1"/>
    </source>
</evidence>
<feature type="compositionally biased region" description="Basic residues" evidence="4">
    <location>
        <begin position="325"/>
        <end position="338"/>
    </location>
</feature>
<evidence type="ECO:0000259" key="5">
    <source>
        <dbReference type="PROSITE" id="PS50118"/>
    </source>
</evidence>
<dbReference type="Proteomes" id="UP000242525">
    <property type="component" value="Unassembled WGS sequence"/>
</dbReference>
<dbReference type="GO" id="GO:0000978">
    <property type="term" value="F:RNA polymerase II cis-regulatory region sequence-specific DNA binding"/>
    <property type="evidence" value="ECO:0007669"/>
    <property type="project" value="TreeGrafter"/>
</dbReference>
<dbReference type="Gene3D" id="1.10.30.10">
    <property type="entry name" value="High mobility group box domain"/>
    <property type="match status" value="1"/>
</dbReference>
<dbReference type="PANTHER" id="PTHR45789">
    <property type="entry name" value="FI18025P1"/>
    <property type="match status" value="1"/>
</dbReference>
<evidence type="ECO:0000256" key="4">
    <source>
        <dbReference type="SAM" id="MobiDB-lite"/>
    </source>
</evidence>
<organism evidence="6 7">
    <name type="scientific">Geotrichum candidum</name>
    <name type="common">Oospora lactis</name>
    <name type="synonym">Dipodascus geotrichum</name>
    <dbReference type="NCBI Taxonomy" id="1173061"/>
    <lineage>
        <taxon>Eukaryota</taxon>
        <taxon>Fungi</taxon>
        <taxon>Dikarya</taxon>
        <taxon>Ascomycota</taxon>
        <taxon>Saccharomycotina</taxon>
        <taxon>Dipodascomycetes</taxon>
        <taxon>Dipodascales</taxon>
        <taxon>Dipodascaceae</taxon>
        <taxon>Geotrichum</taxon>
    </lineage>
</organism>
<dbReference type="PROSITE" id="PS50118">
    <property type="entry name" value="HMG_BOX_2"/>
    <property type="match status" value="1"/>
</dbReference>
<feature type="region of interest" description="Disordered" evidence="4">
    <location>
        <begin position="319"/>
        <end position="338"/>
    </location>
</feature>
<feature type="DNA-binding region" description="HMG box" evidence="3">
    <location>
        <begin position="339"/>
        <end position="411"/>
    </location>
</feature>
<evidence type="ECO:0000313" key="7">
    <source>
        <dbReference type="Proteomes" id="UP000242525"/>
    </source>
</evidence>
<dbReference type="PANTHER" id="PTHR45789:SF2">
    <property type="entry name" value="FI18025P1"/>
    <property type="match status" value="1"/>
</dbReference>
<keyword evidence="2 3" id="KW-0539">Nucleus</keyword>
<dbReference type="SUPFAM" id="SSF47095">
    <property type="entry name" value="HMG-box"/>
    <property type="match status" value="1"/>
</dbReference>
<keyword evidence="7" id="KW-1185">Reference proteome</keyword>
<proteinExistence type="predicted"/>
<sequence length="421" mass="46881">MFSTSSSISWPPVYNTNDSNTSDGNSNIHSALQLSTSNSQSVGSTASLSLPDHNVQADMIWNNAVPSHQEYNHPVVTQTIASQSTSAAGLSPTDVNFTTPNITPSLSSNIPLHLHNANTNSAYSWSSAHPTSNDMYNCSMSSSSSSLASETSDTMNTNFFDQNIHPQLPSNDLAAQQFQVPQYMPLMAQPISLHLQQQLQMQQLQFHEAPMHLSQPPLGHQRTTSNPPPAFYQPRRPSVEELTETKRVKLTRMSNERIEKIKTLAAGKGITADTVLSVLTLYTPEGRKRCLNTVTGNINGNTLDSDDIYLDIVMNGGGDDDPAKRGKKAHTRKTKPNHVKRPLNSFMLYRKSQTQSAMAFALHSQLKLNHQNISQIIGLMWQTEDQDVKRQFAVFASKEKELHKVLHPEYKFCPQKKKRRD</sequence>
<protein>
    <submittedName>
        <fullName evidence="6">Similar to Saccharomyces cerevisiae YPR065W ROX1 Heme-dependent repressor of hypoxic genes</fullName>
    </submittedName>
</protein>
<name>A0A0J9X498_GEOCN</name>
<evidence type="ECO:0000256" key="2">
    <source>
        <dbReference type="ARBA" id="ARBA00023242"/>
    </source>
</evidence>
<dbReference type="Pfam" id="PF00505">
    <property type="entry name" value="HMG_box"/>
    <property type="match status" value="1"/>
</dbReference>
<dbReference type="OrthoDB" id="2307332at2759"/>
<comment type="caution">
    <text evidence="6">The sequence shown here is derived from an EMBL/GenBank/DDBJ whole genome shotgun (WGS) entry which is preliminary data.</text>
</comment>
<reference evidence="6" key="1">
    <citation type="submission" date="2014-03" db="EMBL/GenBank/DDBJ databases">
        <authorList>
            <person name="Casaregola S."/>
        </authorList>
    </citation>
    <scope>NUCLEOTIDE SEQUENCE [LARGE SCALE GENOMIC DNA]</scope>
    <source>
        <strain evidence="6">CLIB 918</strain>
    </source>
</reference>
<dbReference type="GO" id="GO:0005634">
    <property type="term" value="C:nucleus"/>
    <property type="evidence" value="ECO:0007669"/>
    <property type="project" value="UniProtKB-UniRule"/>
</dbReference>
<feature type="domain" description="HMG box" evidence="5">
    <location>
        <begin position="339"/>
        <end position="411"/>
    </location>
</feature>
<dbReference type="CDD" id="cd01389">
    <property type="entry name" value="HMG-box_ROX1-like"/>
    <property type="match status" value="1"/>
</dbReference>
<evidence type="ECO:0000256" key="3">
    <source>
        <dbReference type="PROSITE-ProRule" id="PRU00267"/>
    </source>
</evidence>
<keyword evidence="1 3" id="KW-0238">DNA-binding</keyword>
<dbReference type="STRING" id="1173061.A0A0J9X498"/>
<dbReference type="GO" id="GO:0000981">
    <property type="term" value="F:DNA-binding transcription factor activity, RNA polymerase II-specific"/>
    <property type="evidence" value="ECO:0007669"/>
    <property type="project" value="TreeGrafter"/>
</dbReference>
<dbReference type="InterPro" id="IPR051356">
    <property type="entry name" value="SOX/SOX-like_TF"/>
</dbReference>
<dbReference type="InterPro" id="IPR036910">
    <property type="entry name" value="HMG_box_dom_sf"/>
</dbReference>
<dbReference type="EMBL" id="CCBN010000002">
    <property type="protein sequence ID" value="CDO52024.1"/>
    <property type="molecule type" value="Genomic_DNA"/>
</dbReference>
<accession>A0A0J9X498</accession>
<dbReference type="InterPro" id="IPR009071">
    <property type="entry name" value="HMG_box_dom"/>
</dbReference>
<dbReference type="SMART" id="SM00398">
    <property type="entry name" value="HMG"/>
    <property type="match status" value="1"/>
</dbReference>
<dbReference type="AlphaFoldDB" id="A0A0J9X498"/>